<dbReference type="GO" id="GO:0003735">
    <property type="term" value="F:structural constituent of ribosome"/>
    <property type="evidence" value="ECO:0007669"/>
    <property type="project" value="InterPro"/>
</dbReference>
<dbReference type="GO" id="GO:0022627">
    <property type="term" value="C:cytosolic small ribosomal subunit"/>
    <property type="evidence" value="ECO:0007669"/>
    <property type="project" value="TreeGrafter"/>
</dbReference>
<dbReference type="Proteomes" id="UP000271087">
    <property type="component" value="Unassembled WGS sequence"/>
</dbReference>
<dbReference type="STRING" id="42157.A0A182EIB0"/>
<evidence type="ECO:0000256" key="2">
    <source>
        <dbReference type="ARBA" id="ARBA00022980"/>
    </source>
</evidence>
<dbReference type="EMBL" id="UYRW01002978">
    <property type="protein sequence ID" value="VDK87439.1"/>
    <property type="molecule type" value="Genomic_DNA"/>
</dbReference>
<dbReference type="InterPro" id="IPR001266">
    <property type="entry name" value="Ribosomal_eS19"/>
</dbReference>
<organism evidence="6">
    <name type="scientific">Onchocerca ochengi</name>
    <name type="common">Filarial nematode worm</name>
    <dbReference type="NCBI Taxonomy" id="42157"/>
    <lineage>
        <taxon>Eukaryota</taxon>
        <taxon>Metazoa</taxon>
        <taxon>Ecdysozoa</taxon>
        <taxon>Nematoda</taxon>
        <taxon>Chromadorea</taxon>
        <taxon>Rhabditida</taxon>
        <taxon>Spirurina</taxon>
        <taxon>Spiruromorpha</taxon>
        <taxon>Filarioidea</taxon>
        <taxon>Onchocercidae</taxon>
        <taxon>Onchocerca</taxon>
    </lineage>
</organism>
<evidence type="ECO:0000313" key="6">
    <source>
        <dbReference type="WBParaSite" id="nOo.2.0.1.t07839-RA"/>
    </source>
</evidence>
<evidence type="ECO:0000313" key="4">
    <source>
        <dbReference type="EMBL" id="VDK87439.1"/>
    </source>
</evidence>
<dbReference type="AlphaFoldDB" id="A0A182EIB0"/>
<dbReference type="GO" id="GO:0003723">
    <property type="term" value="F:RNA binding"/>
    <property type="evidence" value="ECO:0007669"/>
    <property type="project" value="TreeGrafter"/>
</dbReference>
<evidence type="ECO:0000313" key="5">
    <source>
        <dbReference type="Proteomes" id="UP000271087"/>
    </source>
</evidence>
<dbReference type="InterPro" id="IPR036388">
    <property type="entry name" value="WH-like_DNA-bd_sf"/>
</dbReference>
<protein>
    <submittedName>
        <fullName evidence="6">40S ribosomal protein S19</fullName>
    </submittedName>
</protein>
<reference evidence="6" key="1">
    <citation type="submission" date="2016-06" db="UniProtKB">
        <authorList>
            <consortium name="WormBaseParasite"/>
        </authorList>
    </citation>
    <scope>IDENTIFICATION</scope>
</reference>
<dbReference type="SMART" id="SM01413">
    <property type="entry name" value="Ribosomal_S19e"/>
    <property type="match status" value="1"/>
</dbReference>
<gene>
    <name evidence="4" type="ORF">NOO_LOCUS7839</name>
</gene>
<keyword evidence="3" id="KW-0687">Ribonucleoprotein</keyword>
<dbReference type="FunFam" id="1.10.10.10:FF:000118">
    <property type="entry name" value="40S ribosomal protein S19"/>
    <property type="match status" value="1"/>
</dbReference>
<dbReference type="PROSITE" id="PS00628">
    <property type="entry name" value="RIBOSOMAL_S19E"/>
    <property type="match status" value="1"/>
</dbReference>
<dbReference type="WBParaSite" id="nOo.2.0.1.t07839-RA">
    <property type="protein sequence ID" value="nOo.2.0.1.t07839-RA"/>
    <property type="gene ID" value="nOo.2.0.1.g07839"/>
</dbReference>
<keyword evidence="5" id="KW-1185">Reference proteome</keyword>
<proteinExistence type="inferred from homology"/>
<evidence type="ECO:0000256" key="3">
    <source>
        <dbReference type="ARBA" id="ARBA00023274"/>
    </source>
</evidence>
<dbReference type="GO" id="GO:0000028">
    <property type="term" value="P:ribosomal small subunit assembly"/>
    <property type="evidence" value="ECO:0007669"/>
    <property type="project" value="TreeGrafter"/>
</dbReference>
<dbReference type="OrthoDB" id="428974at2759"/>
<dbReference type="PANTHER" id="PTHR11710:SF0">
    <property type="entry name" value="40S RIBOSOMAL PROTEIN S19"/>
    <property type="match status" value="1"/>
</dbReference>
<evidence type="ECO:0000256" key="1">
    <source>
        <dbReference type="ARBA" id="ARBA00010014"/>
    </source>
</evidence>
<name>A0A182EIB0_ONCOC</name>
<dbReference type="PANTHER" id="PTHR11710">
    <property type="entry name" value="40S RIBOSOMAL PROTEIN S19"/>
    <property type="match status" value="1"/>
</dbReference>
<dbReference type="Pfam" id="PF01090">
    <property type="entry name" value="Ribosomal_S19e"/>
    <property type="match status" value="1"/>
</dbReference>
<accession>A0A182EIB0</accession>
<dbReference type="GO" id="GO:0006412">
    <property type="term" value="P:translation"/>
    <property type="evidence" value="ECO:0007669"/>
    <property type="project" value="InterPro"/>
</dbReference>
<dbReference type="InterPro" id="IPR036390">
    <property type="entry name" value="WH_DNA-bd_sf"/>
</dbReference>
<dbReference type="SUPFAM" id="SSF46785">
    <property type="entry name" value="Winged helix' DNA-binding domain"/>
    <property type="match status" value="1"/>
</dbReference>
<comment type="similarity">
    <text evidence="1">Belongs to the eukaryotic ribosomal protein eS19 family.</text>
</comment>
<dbReference type="Gene3D" id="1.10.10.10">
    <property type="entry name" value="Winged helix-like DNA-binding domain superfamily/Winged helix DNA-binding domain"/>
    <property type="match status" value="1"/>
</dbReference>
<sequence length="180" mass="20443">MLRSKFANFLSNFIFTFQIAEDVKTVHSTIMVKPTSVKDVDQHEIVRQIAGFLKKSGKVRVPDWSDVVKLGQNKELAPIDSDWYYIRTASIARRLYIRSPTGVGALRRVYGGNKRHGVSPNHFVKSSGTVVRKALQTLEAIKWVEKDPDGKGRILTKQGRKDLDRIASQLRQNTKQSFES</sequence>
<dbReference type="InterPro" id="IPR018277">
    <property type="entry name" value="Ribosomal_eS19_CS"/>
</dbReference>
<keyword evidence="2" id="KW-0689">Ribosomal protein</keyword>
<reference evidence="4 5" key="2">
    <citation type="submission" date="2018-08" db="EMBL/GenBank/DDBJ databases">
        <authorList>
            <person name="Laetsch R D."/>
            <person name="Stevens L."/>
            <person name="Kumar S."/>
            <person name="Blaxter L. M."/>
        </authorList>
    </citation>
    <scope>NUCLEOTIDE SEQUENCE [LARGE SCALE GENOMIC DNA]</scope>
</reference>